<keyword evidence="1" id="KW-0732">Signal</keyword>
<dbReference type="EMBL" id="CP113088">
    <property type="protein sequence ID" value="WAC02030.1"/>
    <property type="molecule type" value="Genomic_DNA"/>
</dbReference>
<evidence type="ECO:0000256" key="1">
    <source>
        <dbReference type="SAM" id="SignalP"/>
    </source>
</evidence>
<sequence>MKKLYTLLAAIIFSLGALAQAPEKMTYQAVVRDASDNLLISSPVGMQISILQDTSTGTAVYVETQTPTTNANGLVSIEIGSGTVVSRNV</sequence>
<accession>A0A9E8SGT0</accession>
<dbReference type="SUPFAM" id="SSF49373">
    <property type="entry name" value="Invasin/intimin cell-adhesion fragments"/>
    <property type="match status" value="1"/>
</dbReference>
<feature type="signal peptide" evidence="1">
    <location>
        <begin position="1"/>
        <end position="19"/>
    </location>
</feature>
<dbReference type="AlphaFoldDB" id="A0A9E8SGT0"/>
<gene>
    <name evidence="2" type="ORF">N7U66_19835</name>
</gene>
<name>A0A9E8SGT0_9FLAO</name>
<keyword evidence="3" id="KW-1185">Reference proteome</keyword>
<evidence type="ECO:0000313" key="2">
    <source>
        <dbReference type="EMBL" id="WAC02030.1"/>
    </source>
</evidence>
<proteinExistence type="predicted"/>
<organism evidence="2 3">
    <name type="scientific">Lacinutrix neustonica</name>
    <dbReference type="NCBI Taxonomy" id="2980107"/>
    <lineage>
        <taxon>Bacteria</taxon>
        <taxon>Pseudomonadati</taxon>
        <taxon>Bacteroidota</taxon>
        <taxon>Flavobacteriia</taxon>
        <taxon>Flavobacteriales</taxon>
        <taxon>Flavobacteriaceae</taxon>
        <taxon>Lacinutrix</taxon>
    </lineage>
</organism>
<dbReference type="RefSeq" id="WP_267676628.1">
    <property type="nucleotide sequence ID" value="NZ_CP113088.1"/>
</dbReference>
<dbReference type="Proteomes" id="UP001164705">
    <property type="component" value="Chromosome"/>
</dbReference>
<dbReference type="KEGG" id="lnu:N7U66_19835"/>
<protein>
    <submittedName>
        <fullName evidence="2">Uncharacterized protein</fullName>
    </submittedName>
</protein>
<dbReference type="InterPro" id="IPR008964">
    <property type="entry name" value="Invasin/intimin_cell_adhesion"/>
</dbReference>
<feature type="chain" id="PRO_5039133298" evidence="1">
    <location>
        <begin position="20"/>
        <end position="89"/>
    </location>
</feature>
<evidence type="ECO:0000313" key="3">
    <source>
        <dbReference type="Proteomes" id="UP001164705"/>
    </source>
</evidence>
<reference evidence="2" key="1">
    <citation type="submission" date="2022-11" db="EMBL/GenBank/DDBJ databases">
        <title>Lacinutrix neustonica HL-RS19T sp. nov., isolated from the surface microlayer sample of brackish Lake Shihwa.</title>
        <authorList>
            <person name="Choi J.Y."/>
            <person name="Hwang C.Y."/>
        </authorList>
    </citation>
    <scope>NUCLEOTIDE SEQUENCE</scope>
    <source>
        <strain evidence="2">HL-RS19</strain>
    </source>
</reference>